<dbReference type="AlphaFoldDB" id="A0A8J3C8S4"/>
<dbReference type="EMBL" id="BMMK01000003">
    <property type="protein sequence ID" value="GGM42142.1"/>
    <property type="molecule type" value="Genomic_DNA"/>
</dbReference>
<feature type="transmembrane region" description="Helical" evidence="1">
    <location>
        <begin position="92"/>
        <end position="111"/>
    </location>
</feature>
<dbReference type="PANTHER" id="PTHR36974:SF1">
    <property type="entry name" value="DOXX FAMILY MEMBRANE PROTEIN"/>
    <property type="match status" value="1"/>
</dbReference>
<keyword evidence="1" id="KW-0812">Transmembrane</keyword>
<feature type="transmembrane region" description="Helical" evidence="1">
    <location>
        <begin position="68"/>
        <end position="85"/>
    </location>
</feature>
<dbReference type="Proteomes" id="UP000637578">
    <property type="component" value="Unassembled WGS sequence"/>
</dbReference>
<evidence type="ECO:0000313" key="3">
    <source>
        <dbReference type="Proteomes" id="UP000637578"/>
    </source>
</evidence>
<dbReference type="PANTHER" id="PTHR36974">
    <property type="entry name" value="MEMBRANE PROTEIN-RELATED"/>
    <property type="match status" value="1"/>
</dbReference>
<comment type="caution">
    <text evidence="2">The sequence shown here is derived from an EMBL/GenBank/DDBJ whole genome shotgun (WGS) entry which is preliminary data.</text>
</comment>
<keyword evidence="1" id="KW-1133">Transmembrane helix</keyword>
<sequence>MAGRMVTAVLRRAEAQRPCHGGAVRTRSSQSATALAGFLAGAGALHFLAPAPYDGIVPRALPGRPRTWTYLSGLAELGCAGLVAARRTRRSGALLAALLFIAVFPANVRMAVEWSKRPWPYRLAAFGRLPLQVPLVLWALRVHREAAKDQEVH</sequence>
<feature type="transmembrane region" description="Helical" evidence="1">
    <location>
        <begin position="32"/>
        <end position="48"/>
    </location>
</feature>
<reference evidence="2" key="2">
    <citation type="submission" date="2020-09" db="EMBL/GenBank/DDBJ databases">
        <authorList>
            <person name="Sun Q."/>
            <person name="Zhou Y."/>
        </authorList>
    </citation>
    <scope>NUCLEOTIDE SEQUENCE</scope>
    <source>
        <strain evidence="2">CGMCC 4.5737</strain>
    </source>
</reference>
<keyword evidence="3" id="KW-1185">Reference proteome</keyword>
<protein>
    <submittedName>
        <fullName evidence="2">Membrane protein</fullName>
    </submittedName>
</protein>
<proteinExistence type="predicted"/>
<gene>
    <name evidence="2" type="ORF">GCM10012275_11400</name>
</gene>
<evidence type="ECO:0000313" key="2">
    <source>
        <dbReference type="EMBL" id="GGM42142.1"/>
    </source>
</evidence>
<keyword evidence="1" id="KW-0472">Membrane</keyword>
<organism evidence="2 3">
    <name type="scientific">Longimycelium tulufanense</name>
    <dbReference type="NCBI Taxonomy" id="907463"/>
    <lineage>
        <taxon>Bacteria</taxon>
        <taxon>Bacillati</taxon>
        <taxon>Actinomycetota</taxon>
        <taxon>Actinomycetes</taxon>
        <taxon>Pseudonocardiales</taxon>
        <taxon>Pseudonocardiaceae</taxon>
        <taxon>Longimycelium</taxon>
    </lineage>
</organism>
<name>A0A8J3C8S4_9PSEU</name>
<accession>A0A8J3C8S4</accession>
<reference evidence="2" key="1">
    <citation type="journal article" date="2014" name="Int. J. Syst. Evol. Microbiol.">
        <title>Complete genome sequence of Corynebacterium casei LMG S-19264T (=DSM 44701T), isolated from a smear-ripened cheese.</title>
        <authorList>
            <consortium name="US DOE Joint Genome Institute (JGI-PGF)"/>
            <person name="Walter F."/>
            <person name="Albersmeier A."/>
            <person name="Kalinowski J."/>
            <person name="Ruckert C."/>
        </authorList>
    </citation>
    <scope>NUCLEOTIDE SEQUENCE</scope>
    <source>
        <strain evidence="2">CGMCC 4.5737</strain>
    </source>
</reference>
<evidence type="ECO:0000256" key="1">
    <source>
        <dbReference type="SAM" id="Phobius"/>
    </source>
</evidence>